<dbReference type="Pfam" id="PF00440">
    <property type="entry name" value="TetR_N"/>
    <property type="match status" value="1"/>
</dbReference>
<dbReference type="PANTHER" id="PTHR30055">
    <property type="entry name" value="HTH-TYPE TRANSCRIPTIONAL REGULATOR RUTR"/>
    <property type="match status" value="1"/>
</dbReference>
<dbReference type="PRINTS" id="PR00455">
    <property type="entry name" value="HTHTETR"/>
</dbReference>
<dbReference type="SUPFAM" id="SSF46689">
    <property type="entry name" value="Homeodomain-like"/>
    <property type="match status" value="1"/>
</dbReference>
<dbReference type="GO" id="GO:0000976">
    <property type="term" value="F:transcription cis-regulatory region binding"/>
    <property type="evidence" value="ECO:0007669"/>
    <property type="project" value="TreeGrafter"/>
</dbReference>
<dbReference type="SUPFAM" id="SSF48498">
    <property type="entry name" value="Tetracyclin repressor-like, C-terminal domain"/>
    <property type="match status" value="1"/>
</dbReference>
<feature type="domain" description="HTH tetR-type" evidence="4">
    <location>
        <begin position="37"/>
        <end position="96"/>
    </location>
</feature>
<accession>A0A6J4JHU5</accession>
<gene>
    <name evidence="5" type="ORF">AVDCRST_MAG57-3761</name>
</gene>
<protein>
    <submittedName>
        <fullName evidence="5">Transcriptional regulator</fullName>
    </submittedName>
</protein>
<name>A0A6J4JHU5_9ACTN</name>
<dbReference type="InterPro" id="IPR045823">
    <property type="entry name" value="TetR_C_32"/>
</dbReference>
<proteinExistence type="predicted"/>
<feature type="region of interest" description="Disordered" evidence="3">
    <location>
        <begin position="1"/>
        <end position="35"/>
    </location>
</feature>
<feature type="DNA-binding region" description="H-T-H motif" evidence="2">
    <location>
        <begin position="59"/>
        <end position="78"/>
    </location>
</feature>
<evidence type="ECO:0000256" key="1">
    <source>
        <dbReference type="ARBA" id="ARBA00023125"/>
    </source>
</evidence>
<dbReference type="Pfam" id="PF19344">
    <property type="entry name" value="TetR_C_32"/>
    <property type="match status" value="1"/>
</dbReference>
<evidence type="ECO:0000256" key="3">
    <source>
        <dbReference type="SAM" id="MobiDB-lite"/>
    </source>
</evidence>
<reference evidence="5" key="1">
    <citation type="submission" date="2020-02" db="EMBL/GenBank/DDBJ databases">
        <authorList>
            <person name="Meier V. D."/>
        </authorList>
    </citation>
    <scope>NUCLEOTIDE SEQUENCE</scope>
    <source>
        <strain evidence="5">AVDCRST_MAG57</strain>
    </source>
</reference>
<dbReference type="InterPro" id="IPR036271">
    <property type="entry name" value="Tet_transcr_reg_TetR-rel_C_sf"/>
</dbReference>
<evidence type="ECO:0000259" key="4">
    <source>
        <dbReference type="PROSITE" id="PS50977"/>
    </source>
</evidence>
<dbReference type="PANTHER" id="PTHR30055:SF160">
    <property type="entry name" value="TRANSCRIPTIONAL REGULATORY PROTEIN (PROBABLY ASNC-FAMILY)-RELATED"/>
    <property type="match status" value="1"/>
</dbReference>
<dbReference type="InterPro" id="IPR001647">
    <property type="entry name" value="HTH_TetR"/>
</dbReference>
<feature type="compositionally biased region" description="Basic and acidic residues" evidence="3">
    <location>
        <begin position="25"/>
        <end position="35"/>
    </location>
</feature>
<dbReference type="EMBL" id="CADCTI010000305">
    <property type="protein sequence ID" value="CAA9280296.1"/>
    <property type="molecule type" value="Genomic_DNA"/>
</dbReference>
<evidence type="ECO:0000313" key="5">
    <source>
        <dbReference type="EMBL" id="CAA9280296.1"/>
    </source>
</evidence>
<dbReference type="Gene3D" id="1.10.357.10">
    <property type="entry name" value="Tetracycline Repressor, domain 2"/>
    <property type="match status" value="1"/>
</dbReference>
<organism evidence="5">
    <name type="scientific">uncultured Blastococcus sp</name>
    <dbReference type="NCBI Taxonomy" id="217144"/>
    <lineage>
        <taxon>Bacteria</taxon>
        <taxon>Bacillati</taxon>
        <taxon>Actinomycetota</taxon>
        <taxon>Actinomycetes</taxon>
        <taxon>Geodermatophilales</taxon>
        <taxon>Geodermatophilaceae</taxon>
        <taxon>Blastococcus</taxon>
        <taxon>environmental samples</taxon>
    </lineage>
</organism>
<dbReference type="PROSITE" id="PS50977">
    <property type="entry name" value="HTH_TETR_2"/>
    <property type="match status" value="1"/>
</dbReference>
<dbReference type="InterPro" id="IPR050109">
    <property type="entry name" value="HTH-type_TetR-like_transc_reg"/>
</dbReference>
<evidence type="ECO:0000256" key="2">
    <source>
        <dbReference type="PROSITE-ProRule" id="PRU00335"/>
    </source>
</evidence>
<keyword evidence="1 2" id="KW-0238">DNA-binding</keyword>
<sequence length="229" mass="24648">MQPVVDDPGVSQPEKSGSADAPPAEDGRRSRWTEHRRARREDLVVAAVEAVRRTGPAFAVEDVARSAGVSKTVIYRYFSDKDELVDAVLTRISDAVLLPRLLGELAADHADDRARLRAVIAAFVALIEDEPELYRFAYAHTGRTGRADLVAATEHRIAEALGTQMTARLADNGRPTGAATTWAYGVVGMVQLAAHWWSSARTVPATELVEQLTALADGGLAALLPPSRS</sequence>
<dbReference type="AlphaFoldDB" id="A0A6J4JHU5"/>
<dbReference type="GO" id="GO:0003700">
    <property type="term" value="F:DNA-binding transcription factor activity"/>
    <property type="evidence" value="ECO:0007669"/>
    <property type="project" value="TreeGrafter"/>
</dbReference>
<dbReference type="InterPro" id="IPR009057">
    <property type="entry name" value="Homeodomain-like_sf"/>
</dbReference>